<proteinExistence type="inferred from homology"/>
<dbReference type="PANTHER" id="PTHR16188:SF4">
    <property type="entry name" value="PROTEIN PHOSPHATASE 1 REGULATORY SUBUNIT 14A"/>
    <property type="match status" value="1"/>
</dbReference>
<dbReference type="AlphaFoldDB" id="A0A6P7JM75"/>
<reference evidence="6" key="1">
    <citation type="submission" date="2025-08" db="UniProtKB">
        <authorList>
            <consortium name="RefSeq"/>
        </authorList>
    </citation>
    <scope>IDENTIFICATION</scope>
</reference>
<dbReference type="SUPFAM" id="SSF81790">
    <property type="entry name" value="Myosin phosphatase inhibitor 17kDa protein, CPI-17"/>
    <property type="match status" value="1"/>
</dbReference>
<dbReference type="Proteomes" id="UP000515145">
    <property type="component" value="Chromosome 14"/>
</dbReference>
<dbReference type="RefSeq" id="XP_028278034.1">
    <property type="nucleotide sequence ID" value="XM_028422233.1"/>
</dbReference>
<accession>A0A6P7JM75</accession>
<protein>
    <submittedName>
        <fullName evidence="6">Protein phosphatase 1, regulatory (Inhibitor) subunit 14Aa</fullName>
    </submittedName>
</protein>
<evidence type="ECO:0000313" key="5">
    <source>
        <dbReference type="Proteomes" id="UP000515145"/>
    </source>
</evidence>
<dbReference type="CTD" id="550561"/>
<evidence type="ECO:0000256" key="3">
    <source>
        <dbReference type="ARBA" id="ARBA00023272"/>
    </source>
</evidence>
<evidence type="ECO:0000256" key="2">
    <source>
        <dbReference type="ARBA" id="ARBA00022553"/>
    </source>
</evidence>
<dbReference type="PANTHER" id="PTHR16188">
    <property type="entry name" value="PROTEIN PHOSPHATASE 1 INHIBITOR POTENTIATED BY PROTEIN KINASE C"/>
    <property type="match status" value="1"/>
</dbReference>
<comment type="similarity">
    <text evidence="1">Belongs to the PP1 inhibitor family.</text>
</comment>
<dbReference type="InterPro" id="IPR008025">
    <property type="entry name" value="CPI-17"/>
</dbReference>
<evidence type="ECO:0000256" key="1">
    <source>
        <dbReference type="ARBA" id="ARBA00005483"/>
    </source>
</evidence>
<dbReference type="GeneID" id="114446580"/>
<keyword evidence="5" id="KW-1185">Reference proteome</keyword>
<dbReference type="InterPro" id="IPR036658">
    <property type="entry name" value="CPI-17_sf"/>
</dbReference>
<dbReference type="OrthoDB" id="8193882at2759"/>
<sequence>MADDRIGTEFEENYEFNTSDLESFHGGNIPKRHARVTVKYNRKELQRRLDVEKWIDESLDRLYKGQERDMPEEVNIDDLIDLPDDGERVKKLQDVLQKCSRSTEAFIKELVVKLEGVQKQDELQSEGIEHPVICHSHYRHEPYHFNNPPQQQHHPHHHHHQPQQQHTRGQNQTL</sequence>
<keyword evidence="3" id="KW-0650">Protein phosphatase inhibitor</keyword>
<dbReference type="Pfam" id="PF05361">
    <property type="entry name" value="PP1_inhibitor"/>
    <property type="match status" value="1"/>
</dbReference>
<dbReference type="GO" id="GO:0005737">
    <property type="term" value="C:cytoplasm"/>
    <property type="evidence" value="ECO:0007669"/>
    <property type="project" value="InterPro"/>
</dbReference>
<dbReference type="Gene3D" id="1.10.150.220">
    <property type="entry name" value="CPI-17"/>
    <property type="match status" value="1"/>
</dbReference>
<feature type="region of interest" description="Disordered" evidence="4">
    <location>
        <begin position="140"/>
        <end position="174"/>
    </location>
</feature>
<dbReference type="InParanoid" id="A0A6P7JM75"/>
<evidence type="ECO:0000256" key="4">
    <source>
        <dbReference type="SAM" id="MobiDB-lite"/>
    </source>
</evidence>
<dbReference type="GO" id="GO:0004865">
    <property type="term" value="F:protein serine/threonine phosphatase inhibitor activity"/>
    <property type="evidence" value="ECO:0007669"/>
    <property type="project" value="TreeGrafter"/>
</dbReference>
<dbReference type="FunCoup" id="A0A6P7JM75">
    <property type="interactions" value="156"/>
</dbReference>
<name>A0A6P7JM75_9TELE</name>
<evidence type="ECO:0000313" key="6">
    <source>
        <dbReference type="RefSeq" id="XP_028278034.1"/>
    </source>
</evidence>
<organism evidence="5 6">
    <name type="scientific">Parambassis ranga</name>
    <name type="common">Indian glassy fish</name>
    <dbReference type="NCBI Taxonomy" id="210632"/>
    <lineage>
        <taxon>Eukaryota</taxon>
        <taxon>Metazoa</taxon>
        <taxon>Chordata</taxon>
        <taxon>Craniata</taxon>
        <taxon>Vertebrata</taxon>
        <taxon>Euteleostomi</taxon>
        <taxon>Actinopterygii</taxon>
        <taxon>Neopterygii</taxon>
        <taxon>Teleostei</taxon>
        <taxon>Neoteleostei</taxon>
        <taxon>Acanthomorphata</taxon>
        <taxon>Ovalentaria</taxon>
        <taxon>Ambassidae</taxon>
        <taxon>Parambassis</taxon>
    </lineage>
</organism>
<keyword evidence="2" id="KW-0597">Phosphoprotein</keyword>
<gene>
    <name evidence="6" type="primary">ppp1r14aa</name>
</gene>